<sequence>YRWADGDADYSKLKDNYNYKTLYLEISDEGRKKLAGLGVSVTSQDEAIKQADVVILAIPDRLIGPICNDIVPKVKNGTMIIGLDPAAGYAGMLPDRKDISYFITHPCHPPMFNDETDPEAQQDFFGGYKAKQNIVCSLHQGPEEDYAKGEAIAKVIYAPILRAYRVTTEQMAILEPALVETLGLTCTYVMKEAMDEAVRMGIPETVARDFLFGHIRCMMAEVFLFGSTTVSDGAMLAVAEAKKQIFQPDWMKIMKIDNIRDSVRKITSHY</sequence>
<feature type="domain" description="KARI N-terminal Rossmann" evidence="1">
    <location>
        <begin position="12"/>
        <end position="80"/>
    </location>
</feature>
<dbReference type="Pfam" id="PF07991">
    <property type="entry name" value="KARI_N"/>
    <property type="match status" value="1"/>
</dbReference>
<dbReference type="InterPro" id="IPR036291">
    <property type="entry name" value="NAD(P)-bd_dom_sf"/>
</dbReference>
<dbReference type="InterPro" id="IPR031663">
    <property type="entry name" value="PGDH_C"/>
</dbReference>
<evidence type="ECO:0000259" key="1">
    <source>
        <dbReference type="Pfam" id="PF07991"/>
    </source>
</evidence>
<proteinExistence type="predicted"/>
<organism evidence="3">
    <name type="scientific">marine sediment metagenome</name>
    <dbReference type="NCBI Taxonomy" id="412755"/>
    <lineage>
        <taxon>unclassified sequences</taxon>
        <taxon>metagenomes</taxon>
        <taxon>ecological metagenomes</taxon>
    </lineage>
</organism>
<dbReference type="AlphaFoldDB" id="X1H115"/>
<comment type="caution">
    <text evidence="3">The sequence shown here is derived from an EMBL/GenBank/DDBJ whole genome shotgun (WGS) entry which is preliminary data.</text>
</comment>
<dbReference type="Gene3D" id="3.40.50.720">
    <property type="entry name" value="NAD(P)-binding Rossmann-like Domain"/>
    <property type="match status" value="1"/>
</dbReference>
<feature type="non-terminal residue" evidence="3">
    <location>
        <position position="1"/>
    </location>
</feature>
<feature type="domain" description="Phosphogluconate dehydrogenase (decarboxylating) C-terminal" evidence="2">
    <location>
        <begin position="113"/>
        <end position="267"/>
    </location>
</feature>
<accession>X1H115</accession>
<evidence type="ECO:0000313" key="3">
    <source>
        <dbReference type="EMBL" id="GAH50805.1"/>
    </source>
</evidence>
<gene>
    <name evidence="3" type="ORF">S03H2_27650</name>
</gene>
<dbReference type="Gene3D" id="1.10.3640.10">
    <property type="entry name" value="Semialdehyde dehydrogenase-like, C-terminal"/>
    <property type="match status" value="1"/>
</dbReference>
<dbReference type="Pfam" id="PF16896">
    <property type="entry name" value="PGDH_C"/>
    <property type="match status" value="1"/>
</dbReference>
<dbReference type="InterPro" id="IPR013116">
    <property type="entry name" value="KARI_N"/>
</dbReference>
<protein>
    <submittedName>
        <fullName evidence="3">Uncharacterized protein</fullName>
    </submittedName>
</protein>
<evidence type="ECO:0000259" key="2">
    <source>
        <dbReference type="Pfam" id="PF16896"/>
    </source>
</evidence>
<dbReference type="InterPro" id="IPR037161">
    <property type="entry name" value="Semialdehyde_DH-like_C"/>
</dbReference>
<reference evidence="3" key="1">
    <citation type="journal article" date="2014" name="Front. Microbiol.">
        <title>High frequency of phylogenetically diverse reductive dehalogenase-homologous genes in deep subseafloor sedimentary metagenomes.</title>
        <authorList>
            <person name="Kawai M."/>
            <person name="Futagami T."/>
            <person name="Toyoda A."/>
            <person name="Takaki Y."/>
            <person name="Nishi S."/>
            <person name="Hori S."/>
            <person name="Arai W."/>
            <person name="Tsubouchi T."/>
            <person name="Morono Y."/>
            <person name="Uchiyama I."/>
            <person name="Ito T."/>
            <person name="Fujiyama A."/>
            <person name="Inagaki F."/>
            <person name="Takami H."/>
        </authorList>
    </citation>
    <scope>NUCLEOTIDE SEQUENCE</scope>
    <source>
        <strain evidence="3">Expedition CK06-06</strain>
    </source>
</reference>
<dbReference type="EMBL" id="BARU01016639">
    <property type="protein sequence ID" value="GAH50805.1"/>
    <property type="molecule type" value="Genomic_DNA"/>
</dbReference>
<name>X1H115_9ZZZZ</name>
<dbReference type="SUPFAM" id="SSF51735">
    <property type="entry name" value="NAD(P)-binding Rossmann-fold domains"/>
    <property type="match status" value="1"/>
</dbReference>